<dbReference type="OrthoDB" id="10693893at2759"/>
<evidence type="ECO:0000256" key="1">
    <source>
        <dbReference type="SAM" id="Coils"/>
    </source>
</evidence>
<dbReference type="Proteomes" id="UP000245119">
    <property type="component" value="Linkage Group LG8"/>
</dbReference>
<evidence type="ECO:0000313" key="3">
    <source>
        <dbReference type="Proteomes" id="UP000245119"/>
    </source>
</evidence>
<keyword evidence="3" id="KW-1185">Reference proteome</keyword>
<feature type="coiled-coil region" evidence="1">
    <location>
        <begin position="244"/>
        <end position="285"/>
    </location>
</feature>
<proteinExistence type="predicted"/>
<evidence type="ECO:0008006" key="4">
    <source>
        <dbReference type="Google" id="ProtNLM"/>
    </source>
</evidence>
<dbReference type="AlphaFoldDB" id="A0A2T7NWW8"/>
<comment type="caution">
    <text evidence="2">The sequence shown here is derived from an EMBL/GenBank/DDBJ whole genome shotgun (WGS) entry which is preliminary data.</text>
</comment>
<organism evidence="2 3">
    <name type="scientific">Pomacea canaliculata</name>
    <name type="common">Golden apple snail</name>
    <dbReference type="NCBI Taxonomy" id="400727"/>
    <lineage>
        <taxon>Eukaryota</taxon>
        <taxon>Metazoa</taxon>
        <taxon>Spiralia</taxon>
        <taxon>Lophotrochozoa</taxon>
        <taxon>Mollusca</taxon>
        <taxon>Gastropoda</taxon>
        <taxon>Caenogastropoda</taxon>
        <taxon>Architaenioglossa</taxon>
        <taxon>Ampullarioidea</taxon>
        <taxon>Ampullariidae</taxon>
        <taxon>Pomacea</taxon>
    </lineage>
</organism>
<dbReference type="STRING" id="400727.A0A2T7NWW8"/>
<name>A0A2T7NWW8_POMCA</name>
<gene>
    <name evidence="2" type="ORF">C0Q70_13323</name>
</gene>
<evidence type="ECO:0000313" key="2">
    <source>
        <dbReference type="EMBL" id="PVD25664.1"/>
    </source>
</evidence>
<sequence length="347" mass="40679">MSSLHPSQREDVMGKYSFMNRYQCERLCWYRKLCKTYTYIYNRTLATGGNCVLHAENISTNTTSGVSTDWVEREAFWDEALQDNGCRNRTCNDTQVCVPTFASPFYACLPLPADSNSNADQKRIRKKERGIYVDISFGDKYRIVIFTTVFDKSKTQSEMSVKKCQAPPRDDGVYSNVTLLQGQRTNFTCNPSLVWAPRHADKTVTCQVNGKYSELKGTCKNATYYSPSVPFNKPLPDVKVLHNEEKARDEYEKVRDVEEKVRDEYEKVRDENEKVRDNDEKVRDDEWKKIRDELEKVRDEYVKVGDDDETVRDVYEKVRDEYEKVRDDNEKIRLFMEENICDDKEGR</sequence>
<dbReference type="EMBL" id="PZQS01000008">
    <property type="protein sequence ID" value="PVD25664.1"/>
    <property type="molecule type" value="Genomic_DNA"/>
</dbReference>
<protein>
    <recommendedName>
        <fullName evidence="4">Sushi domain-containing protein</fullName>
    </recommendedName>
</protein>
<accession>A0A2T7NWW8</accession>
<reference evidence="2 3" key="1">
    <citation type="submission" date="2018-04" db="EMBL/GenBank/DDBJ databases">
        <title>The genome of golden apple snail Pomacea canaliculata provides insight into stress tolerance and invasive adaptation.</title>
        <authorList>
            <person name="Liu C."/>
            <person name="Liu B."/>
            <person name="Ren Y."/>
            <person name="Zhang Y."/>
            <person name="Wang H."/>
            <person name="Li S."/>
            <person name="Jiang F."/>
            <person name="Yin L."/>
            <person name="Zhang G."/>
            <person name="Qian W."/>
            <person name="Fan W."/>
        </authorList>
    </citation>
    <scope>NUCLEOTIDE SEQUENCE [LARGE SCALE GENOMIC DNA]</scope>
    <source>
        <strain evidence="2">SZHN2017</strain>
        <tissue evidence="2">Muscle</tissue>
    </source>
</reference>
<keyword evidence="1" id="KW-0175">Coiled coil</keyword>